<keyword evidence="1" id="KW-0472">Membrane</keyword>
<feature type="transmembrane region" description="Helical" evidence="1">
    <location>
        <begin position="44"/>
        <end position="64"/>
    </location>
</feature>
<keyword evidence="1" id="KW-0812">Transmembrane</keyword>
<accession>A0A2M4DJT8</accession>
<keyword evidence="1" id="KW-1133">Transmembrane helix</keyword>
<dbReference type="AlphaFoldDB" id="A0A2M4DJT8"/>
<dbReference type="EMBL" id="GGFL01013627">
    <property type="protein sequence ID" value="MBW77805.1"/>
    <property type="molecule type" value="Transcribed_RNA"/>
</dbReference>
<reference evidence="2" key="1">
    <citation type="submission" date="2018-01" db="EMBL/GenBank/DDBJ databases">
        <title>An insight into the sialome of Amazonian anophelines.</title>
        <authorList>
            <person name="Ribeiro J.M."/>
            <person name="Scarpassa V."/>
            <person name="Calvo E."/>
        </authorList>
    </citation>
    <scope>NUCLEOTIDE SEQUENCE</scope>
</reference>
<sequence>MTISCGASVVVVAIGSLAQSGTGFSVGSVAVTGVISMSTLEDTTSGALVSSVTAVSAVLTLVGVQGLMTKLSCDWDISL</sequence>
<evidence type="ECO:0000256" key="1">
    <source>
        <dbReference type="SAM" id="Phobius"/>
    </source>
</evidence>
<protein>
    <submittedName>
        <fullName evidence="2">Uncharacterized protein</fullName>
    </submittedName>
</protein>
<name>A0A2M4DJT8_ANODA</name>
<proteinExistence type="predicted"/>
<evidence type="ECO:0000313" key="2">
    <source>
        <dbReference type="EMBL" id="MBW77805.1"/>
    </source>
</evidence>
<organism evidence="2">
    <name type="scientific">Anopheles darlingi</name>
    <name type="common">Mosquito</name>
    <dbReference type="NCBI Taxonomy" id="43151"/>
    <lineage>
        <taxon>Eukaryota</taxon>
        <taxon>Metazoa</taxon>
        <taxon>Ecdysozoa</taxon>
        <taxon>Arthropoda</taxon>
        <taxon>Hexapoda</taxon>
        <taxon>Insecta</taxon>
        <taxon>Pterygota</taxon>
        <taxon>Neoptera</taxon>
        <taxon>Endopterygota</taxon>
        <taxon>Diptera</taxon>
        <taxon>Nematocera</taxon>
        <taxon>Culicoidea</taxon>
        <taxon>Culicidae</taxon>
        <taxon>Anophelinae</taxon>
        <taxon>Anopheles</taxon>
    </lineage>
</organism>